<keyword evidence="4" id="KW-1185">Reference proteome</keyword>
<dbReference type="SMART" id="SM00584">
    <property type="entry name" value="TLDc"/>
    <property type="match status" value="1"/>
</dbReference>
<sequence>MGASSSKVDSKGEASEERREEESIAASTGVLSMLQSVFSKHSLPETQAIPSSLLADVFSLNPANLESHSFVVSDYFPRLLANIGPTIAELFFKLEDENVSWIDFLKGYNRCAGRMTLSASLTVLYQLYTVASAMADNPTHLAFHPDGKITGYLLLNDVIMFLWMCWVIQRTSRIFKPLEDKSTVVLPEIYPLITSAFIYCSEVLDDLSIENPEIFVLQTKIPAEKLHTWILTTIPGLATCISQYVQFKLQAEIASPSAGNADPSNLSISENPVSDTHNTYLLTCGRAWAISLSLRSSNDDLLESCFSRSSRTLDNLLYRSSVNGKGLNRFWSNVEGYQGELLILVRANSIDSFKDGNGSKDWVFSILTGQGIENQGKFYGNSGYLFAVNPIFRVFPPSGKDKNFVYCHLRPTGSSYDPNPKPVGLAFGGTTGKERVFIDEDFSELTIRHHAVDKTYQRGFLIPNQGFLPTSASILDVEVWGLGGETAKKKQDTHKKREILFSEQRRKVDLKSFGNWEDSPEKMMMDMVSDPNRPHREER</sequence>
<feature type="region of interest" description="Disordered" evidence="1">
    <location>
        <begin position="1"/>
        <end position="24"/>
    </location>
</feature>
<dbReference type="PANTHER" id="PTHR23354:SF104">
    <property type="entry name" value="TLD-DOMAIN CONTAINING NUCLEOLAR PROTEIN"/>
    <property type="match status" value="1"/>
</dbReference>
<evidence type="ECO:0000256" key="1">
    <source>
        <dbReference type="SAM" id="MobiDB-lite"/>
    </source>
</evidence>
<evidence type="ECO:0000313" key="4">
    <source>
        <dbReference type="Proteomes" id="UP000036987"/>
    </source>
</evidence>
<dbReference type="OrthoDB" id="289228at2759"/>
<dbReference type="OMA" id="GNERIFM"/>
<dbReference type="PANTHER" id="PTHR23354">
    <property type="entry name" value="NUCLEOLAR PROTEIN 7/ESTROGEN RECEPTOR COACTIVATOR-RELATED"/>
    <property type="match status" value="1"/>
</dbReference>
<reference evidence="4" key="1">
    <citation type="journal article" date="2016" name="Nature">
        <title>The genome of the seagrass Zostera marina reveals angiosperm adaptation to the sea.</title>
        <authorList>
            <person name="Olsen J.L."/>
            <person name="Rouze P."/>
            <person name="Verhelst B."/>
            <person name="Lin Y.-C."/>
            <person name="Bayer T."/>
            <person name="Collen J."/>
            <person name="Dattolo E."/>
            <person name="De Paoli E."/>
            <person name="Dittami S."/>
            <person name="Maumus F."/>
            <person name="Michel G."/>
            <person name="Kersting A."/>
            <person name="Lauritano C."/>
            <person name="Lohaus R."/>
            <person name="Toepel M."/>
            <person name="Tonon T."/>
            <person name="Vanneste K."/>
            <person name="Amirebrahimi M."/>
            <person name="Brakel J."/>
            <person name="Bostroem C."/>
            <person name="Chovatia M."/>
            <person name="Grimwood J."/>
            <person name="Jenkins J.W."/>
            <person name="Jueterbock A."/>
            <person name="Mraz A."/>
            <person name="Stam W.T."/>
            <person name="Tice H."/>
            <person name="Bornberg-Bauer E."/>
            <person name="Green P.J."/>
            <person name="Pearson G.A."/>
            <person name="Procaccini G."/>
            <person name="Duarte C.M."/>
            <person name="Schmutz J."/>
            <person name="Reusch T.B.H."/>
            <person name="Van de Peer Y."/>
        </authorList>
    </citation>
    <scope>NUCLEOTIDE SEQUENCE [LARGE SCALE GENOMIC DNA]</scope>
    <source>
        <strain evidence="4">cv. Finnish</strain>
    </source>
</reference>
<comment type="caution">
    <text evidence="3">The sequence shown here is derived from an EMBL/GenBank/DDBJ whole genome shotgun (WGS) entry which is preliminary data.</text>
</comment>
<protein>
    <submittedName>
        <fullName evidence="3">TLD-domain containing nucleolar protein</fullName>
    </submittedName>
</protein>
<dbReference type="Proteomes" id="UP000036987">
    <property type="component" value="Unassembled WGS sequence"/>
</dbReference>
<proteinExistence type="predicted"/>
<dbReference type="InterPro" id="IPR006571">
    <property type="entry name" value="TLDc_dom"/>
</dbReference>
<dbReference type="PROSITE" id="PS51886">
    <property type="entry name" value="TLDC"/>
    <property type="match status" value="1"/>
</dbReference>
<dbReference type="EMBL" id="LFYR01000841">
    <property type="protein sequence ID" value="KMZ68328.1"/>
    <property type="molecule type" value="Genomic_DNA"/>
</dbReference>
<gene>
    <name evidence="3" type="ORF">ZOSMA_240G00050</name>
</gene>
<dbReference type="AlphaFoldDB" id="A0A0K9PGZ5"/>
<organism evidence="3 4">
    <name type="scientific">Zostera marina</name>
    <name type="common">Eelgrass</name>
    <dbReference type="NCBI Taxonomy" id="29655"/>
    <lineage>
        <taxon>Eukaryota</taxon>
        <taxon>Viridiplantae</taxon>
        <taxon>Streptophyta</taxon>
        <taxon>Embryophyta</taxon>
        <taxon>Tracheophyta</taxon>
        <taxon>Spermatophyta</taxon>
        <taxon>Magnoliopsida</taxon>
        <taxon>Liliopsida</taxon>
        <taxon>Zosteraceae</taxon>
        <taxon>Zostera</taxon>
    </lineage>
</organism>
<name>A0A0K9PGZ5_ZOSMR</name>
<evidence type="ECO:0000259" key="2">
    <source>
        <dbReference type="PROSITE" id="PS51886"/>
    </source>
</evidence>
<feature type="compositionally biased region" description="Basic and acidic residues" evidence="1">
    <location>
        <begin position="8"/>
        <end position="22"/>
    </location>
</feature>
<evidence type="ECO:0000313" key="3">
    <source>
        <dbReference type="EMBL" id="KMZ68328.1"/>
    </source>
</evidence>
<feature type="domain" description="TLDc" evidence="2">
    <location>
        <begin position="288"/>
        <end position="483"/>
    </location>
</feature>
<accession>A0A0K9PGZ5</accession>
<dbReference type="Pfam" id="PF07534">
    <property type="entry name" value="TLD"/>
    <property type="match status" value="1"/>
</dbReference>